<gene>
    <name evidence="1" type="ORF">SAMN04488055_3474</name>
</gene>
<organism evidence="1 2">
    <name type="scientific">Chitinophaga niabensis</name>
    <dbReference type="NCBI Taxonomy" id="536979"/>
    <lineage>
        <taxon>Bacteria</taxon>
        <taxon>Pseudomonadati</taxon>
        <taxon>Bacteroidota</taxon>
        <taxon>Chitinophagia</taxon>
        <taxon>Chitinophagales</taxon>
        <taxon>Chitinophagaceae</taxon>
        <taxon>Chitinophaga</taxon>
    </lineage>
</organism>
<reference evidence="1 2" key="1">
    <citation type="submission" date="2016-11" db="EMBL/GenBank/DDBJ databases">
        <authorList>
            <person name="Jaros S."/>
            <person name="Januszkiewicz K."/>
            <person name="Wedrychowicz H."/>
        </authorList>
    </citation>
    <scope>NUCLEOTIDE SEQUENCE [LARGE SCALE GENOMIC DNA]</scope>
    <source>
        <strain evidence="1 2">DSM 24787</strain>
    </source>
</reference>
<keyword evidence="2" id="KW-1185">Reference proteome</keyword>
<evidence type="ECO:0000313" key="1">
    <source>
        <dbReference type="EMBL" id="SIO37243.1"/>
    </source>
</evidence>
<dbReference type="Proteomes" id="UP000185003">
    <property type="component" value="Unassembled WGS sequence"/>
</dbReference>
<dbReference type="EMBL" id="FSRA01000002">
    <property type="protein sequence ID" value="SIO37243.1"/>
    <property type="molecule type" value="Genomic_DNA"/>
</dbReference>
<accession>A0A1N6IZ22</accession>
<proteinExistence type="predicted"/>
<dbReference type="AlphaFoldDB" id="A0A1N6IZ22"/>
<protein>
    <submittedName>
        <fullName evidence="1">Uncharacterized protein</fullName>
    </submittedName>
</protein>
<name>A0A1N6IZ22_9BACT</name>
<sequence>MIIALTAILLLLAVFAALTGILMQYHRSLED</sequence>
<evidence type="ECO:0000313" key="2">
    <source>
        <dbReference type="Proteomes" id="UP000185003"/>
    </source>
</evidence>